<keyword evidence="3" id="KW-0812">Transmembrane</keyword>
<dbReference type="AlphaFoldDB" id="A0A7Z0HWA2"/>
<dbReference type="EMBL" id="JACBXS010000002">
    <property type="protein sequence ID" value="NYS23546.1"/>
    <property type="molecule type" value="Genomic_DNA"/>
</dbReference>
<evidence type="ECO:0000256" key="1">
    <source>
        <dbReference type="ARBA" id="ARBA00004401"/>
    </source>
</evidence>
<dbReference type="GO" id="GO:0003755">
    <property type="term" value="F:peptidyl-prolyl cis-trans isomerase activity"/>
    <property type="evidence" value="ECO:0007669"/>
    <property type="project" value="InterPro"/>
</dbReference>
<dbReference type="RefSeq" id="WP_179904254.1">
    <property type="nucleotide sequence ID" value="NZ_JACBXS010000002.1"/>
</dbReference>
<gene>
    <name evidence="9" type="ORF">HUK65_00965</name>
</gene>
<evidence type="ECO:0000256" key="3">
    <source>
        <dbReference type="ARBA" id="ARBA00022692"/>
    </source>
</evidence>
<dbReference type="Pfam" id="PF13145">
    <property type="entry name" value="Rotamase_2"/>
    <property type="match status" value="1"/>
</dbReference>
<comment type="caution">
    <text evidence="9">The sequence shown here is derived from an EMBL/GenBank/DDBJ whole genome shotgun (WGS) entry which is preliminary data.</text>
</comment>
<keyword evidence="2" id="KW-1003">Cell membrane</keyword>
<protein>
    <submittedName>
        <fullName evidence="9">SurA N-terminal domain-containing protein</fullName>
    </submittedName>
</protein>
<evidence type="ECO:0000256" key="7">
    <source>
        <dbReference type="ARBA" id="ARBA00038408"/>
    </source>
</evidence>
<dbReference type="InterPro" id="IPR027304">
    <property type="entry name" value="Trigger_fact/SurA_dom_sf"/>
</dbReference>
<organism evidence="9 10">
    <name type="scientific">Rhabdonatronobacter sediminivivens</name>
    <dbReference type="NCBI Taxonomy" id="2743469"/>
    <lineage>
        <taxon>Bacteria</taxon>
        <taxon>Pseudomonadati</taxon>
        <taxon>Pseudomonadota</taxon>
        <taxon>Alphaproteobacteria</taxon>
        <taxon>Rhodobacterales</taxon>
        <taxon>Paracoccaceae</taxon>
        <taxon>Rhabdonatronobacter</taxon>
    </lineage>
</organism>
<dbReference type="SUPFAM" id="SSF54534">
    <property type="entry name" value="FKBP-like"/>
    <property type="match status" value="1"/>
</dbReference>
<dbReference type="SUPFAM" id="SSF109998">
    <property type="entry name" value="Triger factor/SurA peptide-binding domain-like"/>
    <property type="match status" value="1"/>
</dbReference>
<evidence type="ECO:0000313" key="10">
    <source>
        <dbReference type="Proteomes" id="UP000529417"/>
    </source>
</evidence>
<evidence type="ECO:0000259" key="8">
    <source>
        <dbReference type="Pfam" id="PF13145"/>
    </source>
</evidence>
<dbReference type="PANTHER" id="PTHR47529">
    <property type="entry name" value="PEPTIDYL-PROLYL CIS-TRANS ISOMERASE D"/>
    <property type="match status" value="1"/>
</dbReference>
<evidence type="ECO:0000256" key="4">
    <source>
        <dbReference type="ARBA" id="ARBA00022989"/>
    </source>
</evidence>
<comment type="subcellular location">
    <subcellularLocation>
        <location evidence="1">Cell membrane</location>
        <topology evidence="1">Single-pass type II membrane protein</topology>
    </subcellularLocation>
</comment>
<evidence type="ECO:0000256" key="2">
    <source>
        <dbReference type="ARBA" id="ARBA00022475"/>
    </source>
</evidence>
<comment type="similarity">
    <text evidence="7">Belongs to the PpiD chaperone family.</text>
</comment>
<keyword evidence="5" id="KW-0472">Membrane</keyword>
<keyword evidence="4" id="KW-1133">Transmembrane helix</keyword>
<keyword evidence="6" id="KW-0143">Chaperone</keyword>
<dbReference type="PANTHER" id="PTHR47529:SF1">
    <property type="entry name" value="PERIPLASMIC CHAPERONE PPID"/>
    <property type="match status" value="1"/>
</dbReference>
<sequence>MAKKTSTATKIGGGFLLLLLIVAMAGFGVEGFGTSVRSIGSVGDRDISTDEYARALQEEMRALSQQTGQAATMQQMQMMGVDQSVMRQLVMRATLDNEADTLGVSVSDSIVQQEILAISAFQGLDGNFDRESYRFALQSAGLSETQFEEQLRADAARGLLQTAVVAGVTAPAAQAELLLEFAGEQRDFTVVTLGRFDLDAPLPTASDAILRQFHQDNIDQFTLPEGKRLSYALVTPSMLLETLDVEDEALREEYERRAGEFRRPERRLVERLVYRDEATASEAMARMEQGEATFETLVAERGLDLEDTDMGDVTQDQLGAAGAEVFALDGPGTTGPHPTTLGPALFRVNAVLPAQETPFEAVRDDLRAELGADMAARILAQQLDDYEDLLAGGADVADLVAETEMEGGEIDWREGERDGVAAYAEFREAARAAEPGDFPEILLLDNGGLLSVELVEPLPAMPQAFEDVREEVLRAWEETEIEARLLRQAEAVREGMMQGEPLDALSGTQVSFEGLTRTDFLPDLPRDLVTMAFDLGPGETAVMAEGAQVHVIMLDDTRGPDRMNPDVQRLGMVIQQQLEQGVAQDVFAYFTTALQSEVSIQLNQSVIEAVHAQFQ</sequence>
<evidence type="ECO:0000256" key="6">
    <source>
        <dbReference type="ARBA" id="ARBA00023186"/>
    </source>
</evidence>
<reference evidence="9 10" key="1">
    <citation type="journal article" date="2000" name="Arch. Microbiol.">
        <title>Rhodobaca bogoriensis gen. nov. and sp. nov., an alkaliphilic purple nonsulfur bacterium from African Rift Valley soda lakes.</title>
        <authorList>
            <person name="Milford A.D."/>
            <person name="Achenbach L.A."/>
            <person name="Jung D.O."/>
            <person name="Madigan M.T."/>
        </authorList>
    </citation>
    <scope>NUCLEOTIDE SEQUENCE [LARGE SCALE GENOMIC DNA]</scope>
    <source>
        <strain evidence="9 10">2376</strain>
    </source>
</reference>
<dbReference type="Gene3D" id="1.10.4030.10">
    <property type="entry name" value="Porin chaperone SurA, peptide-binding domain"/>
    <property type="match status" value="1"/>
</dbReference>
<keyword evidence="10" id="KW-1185">Reference proteome</keyword>
<evidence type="ECO:0000313" key="9">
    <source>
        <dbReference type="EMBL" id="NYS23546.1"/>
    </source>
</evidence>
<feature type="domain" description="PpiC" evidence="8">
    <location>
        <begin position="245"/>
        <end position="364"/>
    </location>
</feature>
<accession>A0A7Z0HWA2</accession>
<dbReference type="InterPro" id="IPR052029">
    <property type="entry name" value="PpiD_chaperone"/>
</dbReference>
<evidence type="ECO:0000256" key="5">
    <source>
        <dbReference type="ARBA" id="ARBA00023136"/>
    </source>
</evidence>
<name>A0A7Z0HWA2_9RHOB</name>
<dbReference type="Proteomes" id="UP000529417">
    <property type="component" value="Unassembled WGS sequence"/>
</dbReference>
<dbReference type="GO" id="GO:0005886">
    <property type="term" value="C:plasma membrane"/>
    <property type="evidence" value="ECO:0007669"/>
    <property type="project" value="UniProtKB-SubCell"/>
</dbReference>
<dbReference type="Pfam" id="PF13624">
    <property type="entry name" value="SurA_N_3"/>
    <property type="match status" value="1"/>
</dbReference>
<proteinExistence type="inferred from homology"/>
<dbReference type="InterPro" id="IPR000297">
    <property type="entry name" value="PPIase_PpiC"/>
</dbReference>